<evidence type="ECO:0000256" key="4">
    <source>
        <dbReference type="HAMAP-Rule" id="MF_00171"/>
    </source>
</evidence>
<organism evidence="9 10">
    <name type="scientific">Syntrophotalea acetylenivorans</name>
    <dbReference type="NCBI Taxonomy" id="1842532"/>
    <lineage>
        <taxon>Bacteria</taxon>
        <taxon>Pseudomonadati</taxon>
        <taxon>Thermodesulfobacteriota</taxon>
        <taxon>Desulfuromonadia</taxon>
        <taxon>Desulfuromonadales</taxon>
        <taxon>Syntrophotaleaceae</taxon>
        <taxon>Syntrophotalea</taxon>
    </lineage>
</organism>
<dbReference type="STRING" id="1842532.A7E78_04860"/>
<dbReference type="PIRSF" id="PIRSF001430">
    <property type="entry name" value="tRNA_psdUrid_synth"/>
    <property type="match status" value="1"/>
</dbReference>
<evidence type="ECO:0000256" key="5">
    <source>
        <dbReference type="PIRSR" id="PIRSR001430-1"/>
    </source>
</evidence>
<gene>
    <name evidence="4" type="primary">truA</name>
    <name evidence="9" type="ORF">A7E78_04860</name>
</gene>
<dbReference type="Pfam" id="PF01416">
    <property type="entry name" value="PseudoU_synth_1"/>
    <property type="match status" value="2"/>
</dbReference>
<feature type="binding site" evidence="4 6">
    <location>
        <position position="110"/>
    </location>
    <ligand>
        <name>substrate</name>
    </ligand>
</feature>
<dbReference type="GO" id="GO:0160147">
    <property type="term" value="F:tRNA pseudouridine(38-40) synthase activity"/>
    <property type="evidence" value="ECO:0007669"/>
    <property type="project" value="UniProtKB-EC"/>
</dbReference>
<dbReference type="InterPro" id="IPR020095">
    <property type="entry name" value="PsdUridine_synth_TruA_C"/>
</dbReference>
<dbReference type="KEGG" id="pef:A7E78_04860"/>
<dbReference type="HAMAP" id="MF_00171">
    <property type="entry name" value="TruA"/>
    <property type="match status" value="1"/>
</dbReference>
<name>A0A1L3GMQ1_9BACT</name>
<comment type="catalytic activity">
    <reaction evidence="4 7">
        <text>uridine(38/39/40) in tRNA = pseudouridine(38/39/40) in tRNA</text>
        <dbReference type="Rhea" id="RHEA:22376"/>
        <dbReference type="Rhea" id="RHEA-COMP:10085"/>
        <dbReference type="Rhea" id="RHEA-COMP:10087"/>
        <dbReference type="ChEBI" id="CHEBI:65314"/>
        <dbReference type="ChEBI" id="CHEBI:65315"/>
        <dbReference type="EC" id="5.4.99.12"/>
    </reaction>
</comment>
<dbReference type="OrthoDB" id="9811823at2"/>
<dbReference type="EMBL" id="CP015519">
    <property type="protein sequence ID" value="APG27226.1"/>
    <property type="molecule type" value="Genomic_DNA"/>
</dbReference>
<comment type="caution">
    <text evidence="4">Lacks conserved residue(s) required for the propagation of feature annotation.</text>
</comment>
<dbReference type="NCBIfam" id="TIGR00071">
    <property type="entry name" value="hisT_truA"/>
    <property type="match status" value="1"/>
</dbReference>
<dbReference type="GO" id="GO:0003723">
    <property type="term" value="F:RNA binding"/>
    <property type="evidence" value="ECO:0007669"/>
    <property type="project" value="InterPro"/>
</dbReference>
<dbReference type="EC" id="5.4.99.12" evidence="4"/>
<feature type="active site" description="Nucleophile" evidence="4 5">
    <location>
        <position position="52"/>
    </location>
</feature>
<dbReference type="Proteomes" id="UP000182517">
    <property type="component" value="Chromosome"/>
</dbReference>
<accession>A0A1L3GMQ1</accession>
<dbReference type="AlphaFoldDB" id="A0A1L3GMQ1"/>
<dbReference type="InterPro" id="IPR020097">
    <property type="entry name" value="PsdUridine_synth_TruA_a/b_dom"/>
</dbReference>
<dbReference type="Gene3D" id="3.30.70.660">
    <property type="entry name" value="Pseudouridine synthase I, catalytic domain, C-terminal subdomain"/>
    <property type="match status" value="1"/>
</dbReference>
<dbReference type="FunFam" id="3.30.70.580:FF:000001">
    <property type="entry name" value="tRNA pseudouridine synthase A"/>
    <property type="match status" value="1"/>
</dbReference>
<comment type="similarity">
    <text evidence="1 4 7">Belongs to the tRNA pseudouridine synthase TruA family.</text>
</comment>
<feature type="domain" description="Pseudouridine synthase I TruA alpha/beta" evidence="8">
    <location>
        <begin position="143"/>
        <end position="245"/>
    </location>
</feature>
<reference evidence="9 10" key="1">
    <citation type="journal article" date="2017" name="Genome Announc.">
        <title>Complete Genome Sequences of Two Acetylene-Fermenting Pelobacter acetylenicus Strains.</title>
        <authorList>
            <person name="Sutton J.M."/>
            <person name="Baesman S.M."/>
            <person name="Fierst J.L."/>
            <person name="Poret-Peterson A.T."/>
            <person name="Oremland R.S."/>
            <person name="Dunlap D.S."/>
            <person name="Akob D.M."/>
        </authorList>
    </citation>
    <scope>NUCLEOTIDE SEQUENCE [LARGE SCALE GENOMIC DNA]</scope>
    <source>
        <strain evidence="9 10">SFB93</strain>
    </source>
</reference>
<keyword evidence="2 4" id="KW-0819">tRNA processing</keyword>
<dbReference type="InterPro" id="IPR020103">
    <property type="entry name" value="PsdUridine_synth_cat_dom_sf"/>
</dbReference>
<dbReference type="PANTHER" id="PTHR11142:SF0">
    <property type="entry name" value="TRNA PSEUDOURIDINE SYNTHASE-LIKE 1"/>
    <property type="match status" value="1"/>
</dbReference>
<dbReference type="InterPro" id="IPR020094">
    <property type="entry name" value="TruA/RsuA/RluB/E/F_N"/>
</dbReference>
<sequence>MRTIKFIIEYDGSDYVGWQRQPNGLSIQQVVEEALIQLLGQPARLFSSGRTDAGVHAHGMVAHLQTQQSLPLRAFRDGVNRFLPSTIAVQHVEEMPPSFHARFDARGKWYRYNIYQAPVRSPLHARTAWWLKTDLNLDAMKEAAALFVGRHDFGAFRTSGCAAKTTIREVFAVDLQGCERLLTIDVRGSGFLRNMVRMMVGTLVEVGQGKRSSKEIADLLAGRDGVGSAHTAPAHGLCLMEVWYDAPSGQ</sequence>
<feature type="domain" description="Pseudouridine synthase I TruA alpha/beta" evidence="8">
    <location>
        <begin position="8"/>
        <end position="104"/>
    </location>
</feature>
<dbReference type="GO" id="GO:0031119">
    <property type="term" value="P:tRNA pseudouridine synthesis"/>
    <property type="evidence" value="ECO:0007669"/>
    <property type="project" value="UniProtKB-UniRule"/>
</dbReference>
<dbReference type="InterPro" id="IPR001406">
    <property type="entry name" value="PsdUridine_synth_TruA"/>
</dbReference>
<comment type="function">
    <text evidence="4">Formation of pseudouridine at positions 38, 39 and 40 in the anticodon stem and loop of transfer RNAs.</text>
</comment>
<evidence type="ECO:0000256" key="2">
    <source>
        <dbReference type="ARBA" id="ARBA00022694"/>
    </source>
</evidence>
<protein>
    <recommendedName>
        <fullName evidence="4">tRNA pseudouridine synthase A</fullName>
        <ecNumber evidence="4">5.4.99.12</ecNumber>
    </recommendedName>
    <alternativeName>
        <fullName evidence="4">tRNA pseudouridine(38-40) synthase</fullName>
    </alternativeName>
    <alternativeName>
        <fullName evidence="4">tRNA pseudouridylate synthase I</fullName>
    </alternativeName>
    <alternativeName>
        <fullName evidence="4">tRNA-uridine isomerase I</fullName>
    </alternativeName>
</protein>
<keyword evidence="3 4" id="KW-0413">Isomerase</keyword>
<evidence type="ECO:0000256" key="7">
    <source>
        <dbReference type="RuleBase" id="RU003792"/>
    </source>
</evidence>
<evidence type="ECO:0000313" key="10">
    <source>
        <dbReference type="Proteomes" id="UP000182517"/>
    </source>
</evidence>
<evidence type="ECO:0000313" key="9">
    <source>
        <dbReference type="EMBL" id="APG27226.1"/>
    </source>
</evidence>
<keyword evidence="10" id="KW-1185">Reference proteome</keyword>
<comment type="subunit">
    <text evidence="4">Homodimer.</text>
</comment>
<dbReference type="Gene3D" id="3.30.70.580">
    <property type="entry name" value="Pseudouridine synthase I, catalytic domain, N-terminal subdomain"/>
    <property type="match status" value="1"/>
</dbReference>
<evidence type="ECO:0000256" key="3">
    <source>
        <dbReference type="ARBA" id="ARBA00023235"/>
    </source>
</evidence>
<evidence type="ECO:0000256" key="6">
    <source>
        <dbReference type="PIRSR" id="PIRSR001430-2"/>
    </source>
</evidence>
<dbReference type="RefSeq" id="WP_072283190.1">
    <property type="nucleotide sequence ID" value="NZ_CP015519.1"/>
</dbReference>
<evidence type="ECO:0000259" key="8">
    <source>
        <dbReference type="Pfam" id="PF01416"/>
    </source>
</evidence>
<dbReference type="SUPFAM" id="SSF55120">
    <property type="entry name" value="Pseudouridine synthase"/>
    <property type="match status" value="1"/>
</dbReference>
<proteinExistence type="inferred from homology"/>
<dbReference type="PANTHER" id="PTHR11142">
    <property type="entry name" value="PSEUDOURIDYLATE SYNTHASE"/>
    <property type="match status" value="1"/>
</dbReference>
<dbReference type="CDD" id="cd02570">
    <property type="entry name" value="PseudoU_synth_EcTruA"/>
    <property type="match status" value="1"/>
</dbReference>
<evidence type="ECO:0000256" key="1">
    <source>
        <dbReference type="ARBA" id="ARBA00009375"/>
    </source>
</evidence>